<keyword evidence="3" id="KW-1185">Reference proteome</keyword>
<proteinExistence type="predicted"/>
<sequence>MSSWPQVVETGSVLSSSPVPAPIASGDTVVEETQELVGVVQSKNVILNLQGELSDWSSSMEIKVCQAVDHAMSGNEVMSDLRGKEGARSRPSAQDIEAIVSLAIKKAMNGALGEATSPVVGHCRWANSETAT</sequence>
<dbReference type="AlphaFoldDB" id="A0A1Q3CS01"/>
<dbReference type="InParanoid" id="A0A1Q3CS01"/>
<comment type="caution">
    <text evidence="2">The sequence shown here is derived from an EMBL/GenBank/DDBJ whole genome shotgun (WGS) entry which is preliminary data.</text>
</comment>
<evidence type="ECO:0000313" key="3">
    <source>
        <dbReference type="Proteomes" id="UP000187406"/>
    </source>
</evidence>
<accession>A0A1Q3CS01</accession>
<feature type="region of interest" description="Disordered" evidence="1">
    <location>
        <begin position="1"/>
        <end position="21"/>
    </location>
</feature>
<dbReference type="Proteomes" id="UP000187406">
    <property type="component" value="Unassembled WGS sequence"/>
</dbReference>
<evidence type="ECO:0000256" key="1">
    <source>
        <dbReference type="SAM" id="MobiDB-lite"/>
    </source>
</evidence>
<organism evidence="2 3">
    <name type="scientific">Cephalotus follicularis</name>
    <name type="common">Albany pitcher plant</name>
    <dbReference type="NCBI Taxonomy" id="3775"/>
    <lineage>
        <taxon>Eukaryota</taxon>
        <taxon>Viridiplantae</taxon>
        <taxon>Streptophyta</taxon>
        <taxon>Embryophyta</taxon>
        <taxon>Tracheophyta</taxon>
        <taxon>Spermatophyta</taxon>
        <taxon>Magnoliopsida</taxon>
        <taxon>eudicotyledons</taxon>
        <taxon>Gunneridae</taxon>
        <taxon>Pentapetalae</taxon>
        <taxon>rosids</taxon>
        <taxon>fabids</taxon>
        <taxon>Oxalidales</taxon>
        <taxon>Cephalotaceae</taxon>
        <taxon>Cephalotus</taxon>
    </lineage>
</organism>
<dbReference type="EMBL" id="BDDD01002776">
    <property type="protein sequence ID" value="GAV83024.1"/>
    <property type="molecule type" value="Genomic_DNA"/>
</dbReference>
<protein>
    <submittedName>
        <fullName evidence="2">Uncharacterized protein</fullName>
    </submittedName>
</protein>
<reference evidence="3" key="1">
    <citation type="submission" date="2016-04" db="EMBL/GenBank/DDBJ databases">
        <title>Cephalotus genome sequencing.</title>
        <authorList>
            <person name="Fukushima K."/>
            <person name="Hasebe M."/>
            <person name="Fang X."/>
        </authorList>
    </citation>
    <scope>NUCLEOTIDE SEQUENCE [LARGE SCALE GENOMIC DNA]</scope>
    <source>
        <strain evidence="3">cv. St1</strain>
    </source>
</reference>
<name>A0A1Q3CS01_CEPFO</name>
<evidence type="ECO:0000313" key="2">
    <source>
        <dbReference type="EMBL" id="GAV83024.1"/>
    </source>
</evidence>
<gene>
    <name evidence="2" type="ORF">CFOL_v3_26475</name>
</gene>